<dbReference type="Proteomes" id="UP000234181">
    <property type="component" value="Unassembled WGS sequence"/>
</dbReference>
<organism evidence="2 3">
    <name type="scientific">Xanthomonas campestris pv. phaseoli</name>
    <dbReference type="NCBI Taxonomy" id="317013"/>
    <lineage>
        <taxon>Bacteria</taxon>
        <taxon>Pseudomonadati</taxon>
        <taxon>Pseudomonadota</taxon>
        <taxon>Gammaproteobacteria</taxon>
        <taxon>Lysobacterales</taxon>
        <taxon>Lysobacteraceae</taxon>
        <taxon>Xanthomonas</taxon>
    </lineage>
</organism>
<keyword evidence="3" id="KW-1185">Reference proteome</keyword>
<reference evidence="2 3" key="1">
    <citation type="submission" date="2017-10" db="EMBL/GenBank/DDBJ databases">
        <authorList>
            <person name="Regsiter A."/>
            <person name="William W."/>
        </authorList>
    </citation>
    <scope>NUCLEOTIDE SEQUENCE [LARGE SCALE GENOMIC DNA]</scope>
    <source>
        <strain evidence="2 3">CFBP6984</strain>
    </source>
</reference>
<dbReference type="EMBL" id="OCYT01000140">
    <property type="protein sequence ID" value="SON87328.1"/>
    <property type="molecule type" value="Genomic_DNA"/>
</dbReference>
<evidence type="ECO:0000256" key="1">
    <source>
        <dbReference type="SAM" id="MobiDB-lite"/>
    </source>
</evidence>
<proteinExistence type="predicted"/>
<name>A0ABY1TWY3_XANCH</name>
<evidence type="ECO:0000313" key="2">
    <source>
        <dbReference type="EMBL" id="SON87328.1"/>
    </source>
</evidence>
<accession>A0ABY1TWY3</accession>
<protein>
    <submittedName>
        <fullName evidence="2">Uncharacterized protein</fullName>
    </submittedName>
</protein>
<gene>
    <name evidence="2" type="ORF">XAP6984_800056</name>
</gene>
<sequence length="193" mass="20706">MQRRLGHAVRRAAAQMGDTRDAADVDDCRSSMLRQQWMRITRQFERRKHVGFENAAPFVLGVVDRGAGDVAAGVVDQQMQAIGMVFHPVQNGAALFIVGHIGGQPVQFALGKLVGKLIARLRQGIGIARHHQQVGAEAKQFARDGKTNPGAGASDEGSLSIQPPTVRCHVGDPLQSTGNGHCNAVDAYAWPGR</sequence>
<feature type="region of interest" description="Disordered" evidence="1">
    <location>
        <begin position="142"/>
        <end position="164"/>
    </location>
</feature>
<evidence type="ECO:0000313" key="3">
    <source>
        <dbReference type="Proteomes" id="UP000234181"/>
    </source>
</evidence>
<comment type="caution">
    <text evidence="2">The sequence shown here is derived from an EMBL/GenBank/DDBJ whole genome shotgun (WGS) entry which is preliminary data.</text>
</comment>